<dbReference type="AlphaFoldDB" id="A0A0P7AGB3"/>
<dbReference type="InterPro" id="IPR045518">
    <property type="entry name" value="2EXR"/>
</dbReference>
<gene>
    <name evidence="2" type="ORF">AK830_g10171</name>
</gene>
<reference evidence="2 3" key="1">
    <citation type="submission" date="2015-09" db="EMBL/GenBank/DDBJ databases">
        <title>Draft genome of a European isolate of the apple canker pathogen Neonectria ditissima.</title>
        <authorList>
            <person name="Gomez-Cortecero A."/>
            <person name="Harrison R.J."/>
            <person name="Armitage A.D."/>
        </authorList>
    </citation>
    <scope>NUCLEOTIDE SEQUENCE [LARGE SCALE GENOMIC DNA]</scope>
    <source>
        <strain evidence="2 3">R09/05</strain>
    </source>
</reference>
<comment type="caution">
    <text evidence="2">The sequence shown here is derived from an EMBL/GenBank/DDBJ whole genome shotgun (WGS) entry which is preliminary data.</text>
</comment>
<accession>A0A0P7AGB3</accession>
<dbReference type="EMBL" id="LKCW01000205">
    <property type="protein sequence ID" value="KPM36407.1"/>
    <property type="molecule type" value="Genomic_DNA"/>
</dbReference>
<name>A0A0P7AGB3_9HYPO</name>
<proteinExistence type="predicted"/>
<feature type="domain" description="2EXR" evidence="1">
    <location>
        <begin position="6"/>
        <end position="104"/>
    </location>
</feature>
<evidence type="ECO:0000313" key="3">
    <source>
        <dbReference type="Proteomes" id="UP000050424"/>
    </source>
</evidence>
<evidence type="ECO:0000313" key="2">
    <source>
        <dbReference type="EMBL" id="KPM36407.1"/>
    </source>
</evidence>
<dbReference type="Pfam" id="PF20150">
    <property type="entry name" value="2EXR"/>
    <property type="match status" value="1"/>
</dbReference>
<sequence>MSSITFPFFAILPCEIRLQIWESAIRPADPDYVGIHTFSIFDSQQVVDKKPRTILPHEKTAGREYFVATVKGRGDDGKTNRSAYLWDAGLWTACWESREVIMSRVSMAQWHEWKRDISNHDKRWESFEIQERLREFRVGMTASSLQDGDGGEDWQLLVRPDRDAFKLDCSNLRPGVVQEYGWGMLDWKQMLKDLPFPPMRGFRWLHDLPESYVELVEELSPRGFFTALVRARSHDRLDVSIWLVDRSARHCEQQDYMEMWAQIREGYGQDVEEHTTCEPRWRWSWEPVEEKTFYNCDEEFVEMCGAWMLTQAVFDLTSAAHFALCKLHKLEFHASLGPRFWSPDLRGPLSVGRYVHVLCPKSSVGLRTLGNVIVWWS</sequence>
<organism evidence="2 3">
    <name type="scientific">Neonectria ditissima</name>
    <dbReference type="NCBI Taxonomy" id="78410"/>
    <lineage>
        <taxon>Eukaryota</taxon>
        <taxon>Fungi</taxon>
        <taxon>Dikarya</taxon>
        <taxon>Ascomycota</taxon>
        <taxon>Pezizomycotina</taxon>
        <taxon>Sordariomycetes</taxon>
        <taxon>Hypocreomycetidae</taxon>
        <taxon>Hypocreales</taxon>
        <taxon>Nectriaceae</taxon>
        <taxon>Neonectria</taxon>
    </lineage>
</organism>
<dbReference type="OrthoDB" id="3596450at2759"/>
<keyword evidence="3" id="KW-1185">Reference proteome</keyword>
<evidence type="ECO:0000259" key="1">
    <source>
        <dbReference type="Pfam" id="PF20150"/>
    </source>
</evidence>
<dbReference type="Proteomes" id="UP000050424">
    <property type="component" value="Unassembled WGS sequence"/>
</dbReference>
<protein>
    <recommendedName>
        <fullName evidence="1">2EXR domain-containing protein</fullName>
    </recommendedName>
</protein>